<dbReference type="GO" id="GO:0000160">
    <property type="term" value="P:phosphorelay signal transduction system"/>
    <property type="evidence" value="ECO:0007669"/>
    <property type="project" value="InterPro"/>
</dbReference>
<evidence type="ECO:0000256" key="1">
    <source>
        <dbReference type="PROSITE-ProRule" id="PRU00169"/>
    </source>
</evidence>
<evidence type="ECO:0000259" key="2">
    <source>
        <dbReference type="PROSITE" id="PS50110"/>
    </source>
</evidence>
<dbReference type="PANTHER" id="PTHR43228:SF1">
    <property type="entry name" value="TWO-COMPONENT RESPONSE REGULATOR ARR22"/>
    <property type="match status" value="1"/>
</dbReference>
<dbReference type="EMBL" id="BEXT01000001">
    <property type="protein sequence ID" value="GBC60894.1"/>
    <property type="molecule type" value="Genomic_DNA"/>
</dbReference>
<dbReference type="PROSITE" id="PS50110">
    <property type="entry name" value="RESPONSE_REGULATORY"/>
    <property type="match status" value="1"/>
</dbReference>
<dbReference type="InterPro" id="IPR011006">
    <property type="entry name" value="CheY-like_superfamily"/>
</dbReference>
<dbReference type="PANTHER" id="PTHR43228">
    <property type="entry name" value="TWO-COMPONENT RESPONSE REGULATOR"/>
    <property type="match status" value="1"/>
</dbReference>
<dbReference type="CDD" id="cd17546">
    <property type="entry name" value="REC_hyHK_CKI1_RcsC-like"/>
    <property type="match status" value="1"/>
</dbReference>
<dbReference type="SMART" id="SM00448">
    <property type="entry name" value="REC"/>
    <property type="match status" value="1"/>
</dbReference>
<dbReference type="InterPro" id="IPR052048">
    <property type="entry name" value="ST_Response_Regulator"/>
</dbReference>
<feature type="domain" description="Response regulatory" evidence="2">
    <location>
        <begin position="2"/>
        <end position="129"/>
    </location>
</feature>
<accession>A0A401FVC0</accession>
<dbReference type="OrthoDB" id="9790466at2"/>
<name>A0A401FVC0_9BACT</name>
<reference evidence="4" key="2">
    <citation type="submission" date="2019-01" db="EMBL/GenBank/DDBJ databases">
        <title>Genome sequence of Desulfonema ishimotonii strain Tokyo 01.</title>
        <authorList>
            <person name="Fukui M."/>
        </authorList>
    </citation>
    <scope>NUCLEOTIDE SEQUENCE [LARGE SCALE GENOMIC DNA]</scope>
    <source>
        <strain evidence="4">Tokyo 01</strain>
    </source>
</reference>
<keyword evidence="4" id="KW-1185">Reference proteome</keyword>
<comment type="caution">
    <text evidence="3">The sequence shown here is derived from an EMBL/GenBank/DDBJ whole genome shotgun (WGS) entry which is preliminary data.</text>
</comment>
<dbReference type="Proteomes" id="UP000288096">
    <property type="component" value="Unassembled WGS sequence"/>
</dbReference>
<dbReference type="InterPro" id="IPR001789">
    <property type="entry name" value="Sig_transdc_resp-reg_receiver"/>
</dbReference>
<dbReference type="AlphaFoldDB" id="A0A401FVC0"/>
<dbReference type="Pfam" id="PF00072">
    <property type="entry name" value="Response_reg"/>
    <property type="match status" value="1"/>
</dbReference>
<sequence>MKILIAEDDFIARRILKDILSAYGDCDIVVDGDEAVQAFRLAHEENAPYDLICMDIMMPNTDGQQALVRIRDMEKQYGIRGTAEVRVIMVTALDDPKNVFQAYYNGVATAYIVKPIEKDRLADSIRALGLPG</sequence>
<protein>
    <submittedName>
        <fullName evidence="3">Response regulator</fullName>
    </submittedName>
</protein>
<keyword evidence="1" id="KW-0597">Phosphoprotein</keyword>
<evidence type="ECO:0000313" key="3">
    <source>
        <dbReference type="EMBL" id="GBC60894.1"/>
    </source>
</evidence>
<dbReference type="SUPFAM" id="SSF52172">
    <property type="entry name" value="CheY-like"/>
    <property type="match status" value="1"/>
</dbReference>
<feature type="modified residue" description="4-aspartylphosphate" evidence="1">
    <location>
        <position position="55"/>
    </location>
</feature>
<gene>
    <name evidence="3" type="ORF">DENIS_1854</name>
</gene>
<dbReference type="Gene3D" id="3.40.50.2300">
    <property type="match status" value="1"/>
</dbReference>
<organism evidence="3 4">
    <name type="scientific">Desulfonema ishimotonii</name>
    <dbReference type="NCBI Taxonomy" id="45657"/>
    <lineage>
        <taxon>Bacteria</taxon>
        <taxon>Pseudomonadati</taxon>
        <taxon>Thermodesulfobacteriota</taxon>
        <taxon>Desulfobacteria</taxon>
        <taxon>Desulfobacterales</taxon>
        <taxon>Desulfococcaceae</taxon>
        <taxon>Desulfonema</taxon>
    </lineage>
</organism>
<proteinExistence type="predicted"/>
<evidence type="ECO:0000313" key="4">
    <source>
        <dbReference type="Proteomes" id="UP000288096"/>
    </source>
</evidence>
<reference evidence="4" key="1">
    <citation type="submission" date="2017-11" db="EMBL/GenBank/DDBJ databases">
        <authorList>
            <person name="Watanabe M."/>
            <person name="Kojima H."/>
        </authorList>
    </citation>
    <scope>NUCLEOTIDE SEQUENCE [LARGE SCALE GENOMIC DNA]</scope>
    <source>
        <strain evidence="4">Tokyo 01</strain>
    </source>
</reference>